<keyword evidence="5" id="KW-1185">Reference proteome</keyword>
<sequence length="267" mass="29730">MSRLITYSTLGLLALGAAAQDGLRLTEKEMEQYDGTDESKPIYLAINGTIFDVSASPSFYGPGGHYHHFTGKDASRAWVSQCWDTEDQLTWRMEGVEEMFMPKYLDEQMAAAADGEADSAIEGAAAFGNKELARMARPIIEKFGKPSKKEIAKRRKKDRREAVEGAQKSLRHWIDFFRGHEKYAVVGEVVLDKENKPDPPKVCEAALNKRPMKGGRLQKMLDSTGGLGMYGGDANKNAKEGKMPNFVQDMLQEKKEAKADEEGKDEL</sequence>
<organism evidence="4 5">
    <name type="scientific">Teratosphaeria destructans</name>
    <dbReference type="NCBI Taxonomy" id="418781"/>
    <lineage>
        <taxon>Eukaryota</taxon>
        <taxon>Fungi</taxon>
        <taxon>Dikarya</taxon>
        <taxon>Ascomycota</taxon>
        <taxon>Pezizomycotina</taxon>
        <taxon>Dothideomycetes</taxon>
        <taxon>Dothideomycetidae</taxon>
        <taxon>Mycosphaerellales</taxon>
        <taxon>Teratosphaeriaceae</taxon>
        <taxon>Teratosphaeria</taxon>
    </lineage>
</organism>
<dbReference type="OrthoDB" id="10257697at2759"/>
<accession>A0A9W7W782</accession>
<comment type="similarity">
    <text evidence="1">Belongs to the cytochrome b5 family. MAPR subfamily.</text>
</comment>
<dbReference type="Pfam" id="PF00173">
    <property type="entry name" value="Cyt-b5"/>
    <property type="match status" value="1"/>
</dbReference>
<name>A0A9W7W782_9PEZI</name>
<keyword evidence="2" id="KW-0732">Signal</keyword>
<reference evidence="4 5" key="1">
    <citation type="journal article" date="2018" name="IMA Fungus">
        <title>IMA Genome-F 10: Nine draft genome sequences of Claviceps purpurea s.lat., including C. arundinis, C. humidiphila, and C. cf. spartinae, pseudomolecules for the pitch canker pathogen Fusarium circinatum, draft genome of Davidsoniella eucalypti, Grosmannia galeiformis, Quambalaria eucalypti, and Teratosphaeria destructans.</title>
        <authorList>
            <person name="Wingfield B.D."/>
            <person name="Liu M."/>
            <person name="Nguyen H.D."/>
            <person name="Lane F.A."/>
            <person name="Morgan S.W."/>
            <person name="De Vos L."/>
            <person name="Wilken P.M."/>
            <person name="Duong T.A."/>
            <person name="Aylward J."/>
            <person name="Coetzee M.P."/>
            <person name="Dadej K."/>
            <person name="De Beer Z.W."/>
            <person name="Findlay W."/>
            <person name="Havenga M."/>
            <person name="Kolarik M."/>
            <person name="Menzies J.G."/>
            <person name="Naidoo K."/>
            <person name="Pochopski O."/>
            <person name="Shoukouhi P."/>
            <person name="Santana Q.C."/>
            <person name="Seifert K.A."/>
            <person name="Soal N."/>
            <person name="Steenkamp E.T."/>
            <person name="Tatham C.T."/>
            <person name="van der Nest M.A."/>
            <person name="Wingfield M.J."/>
        </authorList>
    </citation>
    <scope>NUCLEOTIDE SEQUENCE [LARGE SCALE GENOMIC DNA]</scope>
    <source>
        <strain evidence="4">CMW44962</strain>
    </source>
</reference>
<dbReference type="SMART" id="SM01117">
    <property type="entry name" value="Cyt-b5"/>
    <property type="match status" value="1"/>
</dbReference>
<protein>
    <submittedName>
        <fullName evidence="4">Membrane steroid-binding protein 2</fullName>
    </submittedName>
</protein>
<dbReference type="InterPro" id="IPR050577">
    <property type="entry name" value="MAPR/NEUFC/NENF-like"/>
</dbReference>
<dbReference type="PANTHER" id="PTHR10281">
    <property type="entry name" value="MEMBRANE-ASSOCIATED PROGESTERONE RECEPTOR COMPONENT-RELATED"/>
    <property type="match status" value="1"/>
</dbReference>
<evidence type="ECO:0000313" key="4">
    <source>
        <dbReference type="EMBL" id="KAH9845838.1"/>
    </source>
</evidence>
<feature type="domain" description="Cytochrome b5 heme-binding" evidence="3">
    <location>
        <begin position="25"/>
        <end position="110"/>
    </location>
</feature>
<comment type="caution">
    <text evidence="4">The sequence shown here is derived from an EMBL/GenBank/DDBJ whole genome shotgun (WGS) entry which is preliminary data.</text>
</comment>
<dbReference type="AlphaFoldDB" id="A0A9W7W782"/>
<evidence type="ECO:0000256" key="1">
    <source>
        <dbReference type="ARBA" id="ARBA00038357"/>
    </source>
</evidence>
<dbReference type="GO" id="GO:0016020">
    <property type="term" value="C:membrane"/>
    <property type="evidence" value="ECO:0007669"/>
    <property type="project" value="TreeGrafter"/>
</dbReference>
<feature type="signal peptide" evidence="2">
    <location>
        <begin position="1"/>
        <end position="19"/>
    </location>
</feature>
<evidence type="ECO:0000313" key="5">
    <source>
        <dbReference type="Proteomes" id="UP001138500"/>
    </source>
</evidence>
<dbReference type="Proteomes" id="UP001138500">
    <property type="component" value="Unassembled WGS sequence"/>
</dbReference>
<dbReference type="PANTHER" id="PTHR10281:SF76">
    <property type="entry name" value="CALCUTTA CUP-RELATED"/>
    <property type="match status" value="1"/>
</dbReference>
<dbReference type="InterPro" id="IPR036400">
    <property type="entry name" value="Cyt_B5-like_heme/steroid_sf"/>
</dbReference>
<evidence type="ECO:0000256" key="2">
    <source>
        <dbReference type="SAM" id="SignalP"/>
    </source>
</evidence>
<dbReference type="Gene3D" id="3.10.120.10">
    <property type="entry name" value="Cytochrome b5-like heme/steroid binding domain"/>
    <property type="match status" value="1"/>
</dbReference>
<feature type="chain" id="PRO_5040882675" evidence="2">
    <location>
        <begin position="20"/>
        <end position="267"/>
    </location>
</feature>
<dbReference type="EMBL" id="RIBY02000001">
    <property type="protein sequence ID" value="KAH9845838.1"/>
    <property type="molecule type" value="Genomic_DNA"/>
</dbReference>
<dbReference type="InterPro" id="IPR001199">
    <property type="entry name" value="Cyt_B5-like_heme/steroid-bd"/>
</dbReference>
<gene>
    <name evidence="4" type="ORF">Tdes44962_MAKER00048</name>
</gene>
<proteinExistence type="inferred from homology"/>
<reference evidence="4 5" key="2">
    <citation type="journal article" date="2021" name="Curr. Genet.">
        <title>Genetic response to nitrogen starvation in the aggressive Eucalyptus foliar pathogen Teratosphaeria destructans.</title>
        <authorList>
            <person name="Havenga M."/>
            <person name="Wingfield B.D."/>
            <person name="Wingfield M.J."/>
            <person name="Dreyer L.L."/>
            <person name="Roets F."/>
            <person name="Aylward J."/>
        </authorList>
    </citation>
    <scope>NUCLEOTIDE SEQUENCE [LARGE SCALE GENOMIC DNA]</scope>
    <source>
        <strain evidence="4">CMW44962</strain>
    </source>
</reference>
<dbReference type="SUPFAM" id="SSF55856">
    <property type="entry name" value="Cytochrome b5-like heme/steroid binding domain"/>
    <property type="match status" value="1"/>
</dbReference>
<dbReference type="GO" id="GO:0012505">
    <property type="term" value="C:endomembrane system"/>
    <property type="evidence" value="ECO:0007669"/>
    <property type="project" value="TreeGrafter"/>
</dbReference>
<evidence type="ECO:0000259" key="3">
    <source>
        <dbReference type="SMART" id="SM01117"/>
    </source>
</evidence>